<dbReference type="Pfam" id="PF00512">
    <property type="entry name" value="HisKA"/>
    <property type="match status" value="1"/>
</dbReference>
<dbReference type="InterPro" id="IPR006311">
    <property type="entry name" value="TAT_signal"/>
</dbReference>
<keyword evidence="4" id="KW-1003">Cell membrane</keyword>
<evidence type="ECO:0000256" key="6">
    <source>
        <dbReference type="ARBA" id="ARBA00022553"/>
    </source>
</evidence>
<dbReference type="InterPro" id="IPR004358">
    <property type="entry name" value="Sig_transdc_His_kin-like_C"/>
</dbReference>
<evidence type="ECO:0000256" key="13">
    <source>
        <dbReference type="ARBA" id="ARBA00023012"/>
    </source>
</evidence>
<evidence type="ECO:0000256" key="9">
    <source>
        <dbReference type="ARBA" id="ARBA00022741"/>
    </source>
</evidence>
<keyword evidence="9" id="KW-0547">Nucleotide-binding</keyword>
<evidence type="ECO:0000256" key="5">
    <source>
        <dbReference type="ARBA" id="ARBA00022519"/>
    </source>
</evidence>
<evidence type="ECO:0000313" key="20">
    <source>
        <dbReference type="Proteomes" id="UP001144397"/>
    </source>
</evidence>
<evidence type="ECO:0000256" key="10">
    <source>
        <dbReference type="ARBA" id="ARBA00022777"/>
    </source>
</evidence>
<evidence type="ECO:0000256" key="16">
    <source>
        <dbReference type="ARBA" id="ARBA00073143"/>
    </source>
</evidence>
<comment type="subcellular location">
    <subcellularLocation>
        <location evidence="2">Cell inner membrane</location>
        <topology evidence="2">Multi-pass membrane protein</topology>
    </subcellularLocation>
</comment>
<dbReference type="GO" id="GO:0005886">
    <property type="term" value="C:plasma membrane"/>
    <property type="evidence" value="ECO:0007669"/>
    <property type="project" value="UniProtKB-SubCell"/>
</dbReference>
<evidence type="ECO:0000256" key="15">
    <source>
        <dbReference type="ARBA" id="ARBA00059004"/>
    </source>
</evidence>
<keyword evidence="12" id="KW-1133">Transmembrane helix</keyword>
<dbReference type="FunFam" id="1.10.287.130:FF:000049">
    <property type="entry name" value="C4-dicarboxylate transport sensor protein DctB"/>
    <property type="match status" value="1"/>
</dbReference>
<dbReference type="CDD" id="cd12914">
    <property type="entry name" value="PDC1_DGC_like"/>
    <property type="match status" value="1"/>
</dbReference>
<dbReference type="RefSeq" id="WP_281805149.1">
    <property type="nucleotide sequence ID" value="NZ_BSDO01000001.1"/>
</dbReference>
<dbReference type="GO" id="GO:0005524">
    <property type="term" value="F:ATP binding"/>
    <property type="evidence" value="ECO:0007669"/>
    <property type="project" value="UniProtKB-KW"/>
</dbReference>
<evidence type="ECO:0000259" key="17">
    <source>
        <dbReference type="PROSITE" id="PS50109"/>
    </source>
</evidence>
<dbReference type="SUPFAM" id="SSF103190">
    <property type="entry name" value="Sensory domain-like"/>
    <property type="match status" value="1"/>
</dbReference>
<protein>
    <recommendedName>
        <fullName evidence="16">C4-dicarboxylate transport sensor protein DctB</fullName>
        <ecNumber evidence="3">2.7.13.3</ecNumber>
    </recommendedName>
</protein>
<dbReference type="SMART" id="SM00387">
    <property type="entry name" value="HATPase_c"/>
    <property type="match status" value="1"/>
</dbReference>
<reference evidence="18" key="1">
    <citation type="submission" date="2022-12" db="EMBL/GenBank/DDBJ databases">
        <title>Reference genome sequencing for broad-spectrum identification of bacterial and archaeal isolates by mass spectrometry.</title>
        <authorList>
            <person name="Sekiguchi Y."/>
            <person name="Tourlousse D.M."/>
        </authorList>
    </citation>
    <scope>NUCLEOTIDE SEQUENCE</scope>
    <source>
        <strain evidence="18">301</strain>
    </source>
</reference>
<evidence type="ECO:0000313" key="19">
    <source>
        <dbReference type="EMBL" id="MDR6333404.1"/>
    </source>
</evidence>
<dbReference type="EMBL" id="JAVDPY010000003">
    <property type="protein sequence ID" value="MDR6333404.1"/>
    <property type="molecule type" value="Genomic_DNA"/>
</dbReference>
<dbReference type="PANTHER" id="PTHR43065:SF46">
    <property type="entry name" value="C4-DICARBOXYLATE TRANSPORT SENSOR PROTEIN DCTB"/>
    <property type="match status" value="1"/>
</dbReference>
<dbReference type="AlphaFoldDB" id="A0A9W6CKB6"/>
<evidence type="ECO:0000256" key="2">
    <source>
        <dbReference type="ARBA" id="ARBA00004429"/>
    </source>
</evidence>
<evidence type="ECO:0000256" key="8">
    <source>
        <dbReference type="ARBA" id="ARBA00022692"/>
    </source>
</evidence>
<dbReference type="PROSITE" id="PS51318">
    <property type="entry name" value="TAT"/>
    <property type="match status" value="1"/>
</dbReference>
<evidence type="ECO:0000256" key="11">
    <source>
        <dbReference type="ARBA" id="ARBA00022840"/>
    </source>
</evidence>
<keyword evidence="6" id="KW-0597">Phosphoprotein</keyword>
<dbReference type="InterPro" id="IPR036890">
    <property type="entry name" value="HATPase_C_sf"/>
</dbReference>
<evidence type="ECO:0000256" key="14">
    <source>
        <dbReference type="ARBA" id="ARBA00023136"/>
    </source>
</evidence>
<dbReference type="EC" id="2.7.13.3" evidence="3"/>
<keyword evidence="21" id="KW-1185">Reference proteome</keyword>
<evidence type="ECO:0000256" key="1">
    <source>
        <dbReference type="ARBA" id="ARBA00000085"/>
    </source>
</evidence>
<keyword evidence="8" id="KW-0812">Transmembrane</keyword>
<dbReference type="PANTHER" id="PTHR43065">
    <property type="entry name" value="SENSOR HISTIDINE KINASE"/>
    <property type="match status" value="1"/>
</dbReference>
<gene>
    <name evidence="19" type="ORF">GGQ86_001874</name>
    <name evidence="18" type="ORF">XFLAVUS301_05180</name>
</gene>
<dbReference type="Gene3D" id="1.10.287.130">
    <property type="match status" value="1"/>
</dbReference>
<proteinExistence type="predicted"/>
<dbReference type="Proteomes" id="UP001144397">
    <property type="component" value="Unassembled WGS sequence"/>
</dbReference>
<dbReference type="InterPro" id="IPR017055">
    <property type="entry name" value="Sig_transdc_His_kinase_DctB"/>
</dbReference>
<evidence type="ECO:0000256" key="4">
    <source>
        <dbReference type="ARBA" id="ARBA00022475"/>
    </source>
</evidence>
<dbReference type="InterPro" id="IPR036097">
    <property type="entry name" value="HisK_dim/P_sf"/>
</dbReference>
<dbReference type="PIRSF" id="PIRSF036431">
    <property type="entry name" value="STHK_DctB"/>
    <property type="match status" value="1"/>
</dbReference>
<organism evidence="18 20">
    <name type="scientific">Xanthobacter flavus</name>
    <dbReference type="NCBI Taxonomy" id="281"/>
    <lineage>
        <taxon>Bacteria</taxon>
        <taxon>Pseudomonadati</taxon>
        <taxon>Pseudomonadota</taxon>
        <taxon>Alphaproteobacteria</taxon>
        <taxon>Hyphomicrobiales</taxon>
        <taxon>Xanthobacteraceae</taxon>
        <taxon>Xanthobacter</taxon>
    </lineage>
</organism>
<dbReference type="Proteomes" id="UP001245370">
    <property type="component" value="Unassembled WGS sequence"/>
</dbReference>
<dbReference type="SMART" id="SM00388">
    <property type="entry name" value="HisKA"/>
    <property type="match status" value="1"/>
</dbReference>
<keyword evidence="5" id="KW-0997">Cell inner membrane</keyword>
<dbReference type="CDD" id="cd00082">
    <property type="entry name" value="HisKA"/>
    <property type="match status" value="1"/>
</dbReference>
<dbReference type="Pfam" id="PF02518">
    <property type="entry name" value="HATPase_c"/>
    <property type="match status" value="1"/>
</dbReference>
<dbReference type="PRINTS" id="PR00344">
    <property type="entry name" value="BCTRLSENSOR"/>
</dbReference>
<keyword evidence="11" id="KW-0067">ATP-binding</keyword>
<keyword evidence="14" id="KW-0472">Membrane</keyword>
<evidence type="ECO:0000313" key="18">
    <source>
        <dbReference type="EMBL" id="GLI20844.1"/>
    </source>
</evidence>
<dbReference type="InterPro" id="IPR003661">
    <property type="entry name" value="HisK_dim/P_dom"/>
</dbReference>
<sequence>MAEPGVEQSPEPASRRRLLTVGGAALAALALMVGLDRVADYAARRWAVAQVAASAETAAALRVAVLRSEIDKQRSLPVVLAQDPEVRGALEAPDPARLDALDQRLDALAEQARTGVIYLIDAEGHTVAASNFRTPESFLGSDYGFRPYFRIALADGRAEHFAFGTVSRKPGLYLAQRVEAQGRVLGVLVLKAEFDGLEAEWRRFAEPTFVTDERHIVLIASEPAFRFRTTVPLDPVERDAIRESLQFGDSPLTRLDLGPSPEEGGVLRLRLPGRSTAQDFVAVDMPVPSTSWTLTVLAPTAATTRLATTAARASAALAGVVGLGSAGVWWTRRRRRVRALAREAEARRALEARVVERTAELSAANAQLVTEMEERRRARLAFDALQDELVQASKLAVLGQIAAGVAHEVNQPVAAIRTFAENSRAFLDRGEPAAAAANLDTIAALTERIGAITGELRAFARKSAARIEPVALAPVIDGALLLMRYRLLQTDIALALDIDRPDVAVTGDRMRLEQVLVNLIQNAAEAIGTRRDGEIRIRVETRPDTVVVTVADNGPGLPEEMLGALFLPFTTTKPQGLGLGLVISKDIIAECGGTLKVENDGGAVFTVTLPRAQGLDNGAGRA</sequence>
<reference evidence="19 21" key="2">
    <citation type="submission" date="2023-07" db="EMBL/GenBank/DDBJ databases">
        <title>Genomic Encyclopedia of Type Strains, Phase IV (KMG-IV): sequencing the most valuable type-strain genomes for metagenomic binning, comparative biology and taxonomic classification.</title>
        <authorList>
            <person name="Goeker M."/>
        </authorList>
    </citation>
    <scope>NUCLEOTIDE SEQUENCE [LARGE SCALE GENOMIC DNA]</scope>
    <source>
        <strain evidence="19 21">DSM 338</strain>
    </source>
</reference>
<keyword evidence="13" id="KW-0902">Two-component regulatory system</keyword>
<dbReference type="SUPFAM" id="SSF55874">
    <property type="entry name" value="ATPase domain of HSP90 chaperone/DNA topoisomerase II/histidine kinase"/>
    <property type="match status" value="1"/>
</dbReference>
<dbReference type="InterPro" id="IPR029151">
    <property type="entry name" value="Sensor-like_sf"/>
</dbReference>
<keyword evidence="7 19" id="KW-0808">Transferase</keyword>
<dbReference type="GeneID" id="95761311"/>
<accession>A0A9W6CKB6</accession>
<evidence type="ECO:0000256" key="7">
    <source>
        <dbReference type="ARBA" id="ARBA00022679"/>
    </source>
</evidence>
<dbReference type="EMBL" id="BSDO01000001">
    <property type="protein sequence ID" value="GLI20844.1"/>
    <property type="molecule type" value="Genomic_DNA"/>
</dbReference>
<comment type="function">
    <text evidence="15">Member of the two-component regulatory system DctB/DctD involved in the transport of C4-dicarboxylates. DctB functions as a membrane-associated protein kinase that phosphorylates DctD in response to environmental signals.</text>
</comment>
<dbReference type="Gene3D" id="6.10.250.3020">
    <property type="match status" value="1"/>
</dbReference>
<dbReference type="InterPro" id="IPR005467">
    <property type="entry name" value="His_kinase_dom"/>
</dbReference>
<keyword evidence="10 18" id="KW-0418">Kinase</keyword>
<dbReference type="SUPFAM" id="SSF47384">
    <property type="entry name" value="Homodimeric domain of signal transducing histidine kinase"/>
    <property type="match status" value="1"/>
</dbReference>
<evidence type="ECO:0000313" key="21">
    <source>
        <dbReference type="Proteomes" id="UP001245370"/>
    </source>
</evidence>
<evidence type="ECO:0000256" key="3">
    <source>
        <dbReference type="ARBA" id="ARBA00012438"/>
    </source>
</evidence>
<comment type="catalytic activity">
    <reaction evidence="1">
        <text>ATP + protein L-histidine = ADP + protein N-phospho-L-histidine.</text>
        <dbReference type="EC" id="2.7.13.3"/>
    </reaction>
</comment>
<evidence type="ECO:0000256" key="12">
    <source>
        <dbReference type="ARBA" id="ARBA00022989"/>
    </source>
</evidence>
<dbReference type="Gene3D" id="3.30.450.20">
    <property type="entry name" value="PAS domain"/>
    <property type="match status" value="2"/>
</dbReference>
<dbReference type="GO" id="GO:0000155">
    <property type="term" value="F:phosphorelay sensor kinase activity"/>
    <property type="evidence" value="ECO:0007669"/>
    <property type="project" value="InterPro"/>
</dbReference>
<feature type="domain" description="Histidine kinase" evidence="17">
    <location>
        <begin position="404"/>
        <end position="613"/>
    </location>
</feature>
<dbReference type="Gene3D" id="3.30.565.10">
    <property type="entry name" value="Histidine kinase-like ATPase, C-terminal domain"/>
    <property type="match status" value="1"/>
</dbReference>
<comment type="caution">
    <text evidence="18">The sequence shown here is derived from an EMBL/GenBank/DDBJ whole genome shotgun (WGS) entry which is preliminary data.</text>
</comment>
<dbReference type="PROSITE" id="PS50109">
    <property type="entry name" value="HIS_KIN"/>
    <property type="match status" value="1"/>
</dbReference>
<dbReference type="InterPro" id="IPR003594">
    <property type="entry name" value="HATPase_dom"/>
</dbReference>
<name>A0A9W6CKB6_XANFL</name>